<gene>
    <name evidence="3" type="ORF">ALMOND_2B022945</name>
    <name evidence="2" type="ORF">L3X38_025805</name>
</gene>
<proteinExistence type="predicted"/>
<sequence>MVDSENVVKENTEDLRKATEPEAEVVHEPAVGEKTNAAFAFERDGNSKTPENVMKDLGGEESQTHLPFEDWKCRTSVSTGHSTTISPSTDRVNSGRDFQTNKGYIILRYV</sequence>
<evidence type="ECO:0000256" key="1">
    <source>
        <dbReference type="SAM" id="MobiDB-lite"/>
    </source>
</evidence>
<dbReference type="EMBL" id="CABIKO010000176">
    <property type="protein sequence ID" value="VVA29892.1"/>
    <property type="molecule type" value="Genomic_DNA"/>
</dbReference>
<reference evidence="3" key="1">
    <citation type="submission" date="2019-07" db="EMBL/GenBank/DDBJ databases">
        <authorList>
            <person name="Alioto T."/>
            <person name="Alioto T."/>
            <person name="Gomez Garrido J."/>
        </authorList>
    </citation>
    <scope>NUCLEOTIDE SEQUENCE</scope>
</reference>
<feature type="region of interest" description="Disordered" evidence="1">
    <location>
        <begin position="77"/>
        <end position="97"/>
    </location>
</feature>
<feature type="compositionally biased region" description="Basic and acidic residues" evidence="1">
    <location>
        <begin position="1"/>
        <end position="31"/>
    </location>
</feature>
<evidence type="ECO:0000313" key="3">
    <source>
        <dbReference type="EMBL" id="VVA29892.1"/>
    </source>
</evidence>
<keyword evidence="5" id="KW-1185">Reference proteome</keyword>
<dbReference type="Gramene" id="VVA29892">
    <property type="protein sequence ID" value="VVA29892"/>
    <property type="gene ID" value="Prudul26B022945"/>
</dbReference>
<name>A0A5E4FQW6_PRUDU</name>
<evidence type="ECO:0000313" key="2">
    <source>
        <dbReference type="EMBL" id="KAI5335671.1"/>
    </source>
</evidence>
<organism evidence="3 4">
    <name type="scientific">Prunus dulcis</name>
    <name type="common">Almond</name>
    <name type="synonym">Amygdalus dulcis</name>
    <dbReference type="NCBI Taxonomy" id="3755"/>
    <lineage>
        <taxon>Eukaryota</taxon>
        <taxon>Viridiplantae</taxon>
        <taxon>Streptophyta</taxon>
        <taxon>Embryophyta</taxon>
        <taxon>Tracheophyta</taxon>
        <taxon>Spermatophyta</taxon>
        <taxon>Magnoliopsida</taxon>
        <taxon>eudicotyledons</taxon>
        <taxon>Gunneridae</taxon>
        <taxon>Pentapetalae</taxon>
        <taxon>rosids</taxon>
        <taxon>fabids</taxon>
        <taxon>Rosales</taxon>
        <taxon>Rosaceae</taxon>
        <taxon>Amygdaloideae</taxon>
        <taxon>Amygdaleae</taxon>
        <taxon>Prunus</taxon>
    </lineage>
</organism>
<evidence type="ECO:0000313" key="5">
    <source>
        <dbReference type="Proteomes" id="UP001054821"/>
    </source>
</evidence>
<accession>A0A5E4FQW6</accession>
<feature type="region of interest" description="Disordered" evidence="1">
    <location>
        <begin position="1"/>
        <end position="65"/>
    </location>
</feature>
<dbReference type="InParanoid" id="A0A5E4FQW6"/>
<reference evidence="2 5" key="3">
    <citation type="journal article" date="2022" name="G3 (Bethesda)">
        <title>Whole-genome sequence and methylome profiling of the almond [Prunus dulcis (Mill.) D.A. Webb] cultivar 'Nonpareil'.</title>
        <authorList>
            <person name="D'Amico-Willman K.M."/>
            <person name="Ouma W.Z."/>
            <person name="Meulia T."/>
            <person name="Sideli G.M."/>
            <person name="Gradziel T.M."/>
            <person name="Fresnedo-Ramirez J."/>
        </authorList>
    </citation>
    <scope>NUCLEOTIDE SEQUENCE [LARGE SCALE GENOMIC DNA]</scope>
    <source>
        <strain evidence="2">Clone GOH B32 T37-40</strain>
    </source>
</reference>
<dbReference type="Proteomes" id="UP001054821">
    <property type="component" value="Chromosome 4"/>
</dbReference>
<dbReference type="EMBL" id="JAJFAZ020000004">
    <property type="protein sequence ID" value="KAI5335671.1"/>
    <property type="molecule type" value="Genomic_DNA"/>
</dbReference>
<dbReference type="AlphaFoldDB" id="A0A5E4FQW6"/>
<dbReference type="Proteomes" id="UP000327085">
    <property type="component" value="Chromosome 4"/>
</dbReference>
<protein>
    <submittedName>
        <fullName evidence="3">Uncharacterized protein</fullName>
    </submittedName>
</protein>
<reference evidence="4" key="2">
    <citation type="journal article" date="2020" name="Plant J.">
        <title>Transposons played a major role in the diversification between the closely related almond and peach genomes: results from the almond genome sequence.</title>
        <authorList>
            <person name="Alioto T."/>
            <person name="Alexiou K.G."/>
            <person name="Bardil A."/>
            <person name="Barteri F."/>
            <person name="Castanera R."/>
            <person name="Cruz F."/>
            <person name="Dhingra A."/>
            <person name="Duval H."/>
            <person name="Fernandez I Marti A."/>
            <person name="Frias L."/>
            <person name="Galan B."/>
            <person name="Garcia J.L."/>
            <person name="Howad W."/>
            <person name="Gomez-Garrido J."/>
            <person name="Gut M."/>
            <person name="Julca I."/>
            <person name="Morata J."/>
            <person name="Puigdomenech P."/>
            <person name="Ribeca P."/>
            <person name="Rubio Cabetas M.J."/>
            <person name="Vlasova A."/>
            <person name="Wirthensohn M."/>
            <person name="Garcia-Mas J."/>
            <person name="Gabaldon T."/>
            <person name="Casacuberta J.M."/>
            <person name="Arus P."/>
        </authorList>
    </citation>
    <scope>NUCLEOTIDE SEQUENCE [LARGE SCALE GENOMIC DNA]</scope>
    <source>
        <strain evidence="4">cv. Texas</strain>
    </source>
</reference>
<evidence type="ECO:0000313" key="4">
    <source>
        <dbReference type="Proteomes" id="UP000327085"/>
    </source>
</evidence>